<dbReference type="Proteomes" id="UP000886653">
    <property type="component" value="Unassembled WGS sequence"/>
</dbReference>
<dbReference type="InterPro" id="IPR007518">
    <property type="entry name" value="MINDY"/>
</dbReference>
<feature type="compositionally biased region" description="Basic residues" evidence="1">
    <location>
        <begin position="517"/>
        <end position="527"/>
    </location>
</feature>
<dbReference type="PANTHER" id="PTHR18063">
    <property type="entry name" value="NF-E2 INDUCIBLE PROTEIN"/>
    <property type="match status" value="1"/>
</dbReference>
<sequence length="527" mass="58282">MSSPSTRPLIENSTQPPSPTNNPIPHQLTPSQVPASDPIPELEPDTPQPSQPQPTEVIVEKTDERWWIKQIFWPPFPPPGTQPRLVSIIMQNLNGPCSLLAICNILLLRGSINLPGPPNRNSISFQTLSSVLADYLVHHSPDPEHLNTALSVIPSTRTGLNLNPRFGSIDGFGPGSGELSLFTSAAVPLVHGWVADAQDTETWDILVGKCGDYDKAVERVVIGEELFDKPRGGKDDPELSLEEKESIREAFVIRRFLDETRTQLSYSGLFQLASLPRDSLAALFRNSHLSVLYRRPFIPPAPPPPLSAPLPPPPDQIDPEYSHETMLEVHAIAQSLAQVDLERQAQQQVHDDQDGVPKLFNLVTDMSFLNERHIVWESLEDVEGGLSDFYDWDLTRSRLRAPPSRPSGQTAIAHNPIAEPHPPVDPNQLNSDLLCAQQLQEEEYRNQATQRSHPQSEPSRIVQSTSGPHQTLQSHPVSEDYSRQQYNHPGTSTQSTSQVSSSIGSGQGRRVSSGGGSHRKKKDCKIM</sequence>
<feature type="region of interest" description="Disordered" evidence="1">
    <location>
        <begin position="1"/>
        <end position="55"/>
    </location>
</feature>
<dbReference type="InterPro" id="IPR033979">
    <property type="entry name" value="MINDY_domain"/>
</dbReference>
<dbReference type="GO" id="GO:0004843">
    <property type="term" value="F:cysteine-type deubiquitinase activity"/>
    <property type="evidence" value="ECO:0007669"/>
    <property type="project" value="InterPro"/>
</dbReference>
<dbReference type="EMBL" id="MU167235">
    <property type="protein sequence ID" value="KAG0148556.1"/>
    <property type="molecule type" value="Genomic_DNA"/>
</dbReference>
<dbReference type="GO" id="GO:0005829">
    <property type="term" value="C:cytosol"/>
    <property type="evidence" value="ECO:0007669"/>
    <property type="project" value="TreeGrafter"/>
</dbReference>
<feature type="region of interest" description="Disordered" evidence="1">
    <location>
        <begin position="401"/>
        <end position="429"/>
    </location>
</feature>
<evidence type="ECO:0000313" key="4">
    <source>
        <dbReference type="Proteomes" id="UP000886653"/>
    </source>
</evidence>
<feature type="region of interest" description="Disordered" evidence="1">
    <location>
        <begin position="443"/>
        <end position="527"/>
    </location>
</feature>
<keyword evidence="4" id="KW-1185">Reference proteome</keyword>
<accession>A0A9P6NK91</accession>
<dbReference type="GO" id="GO:0016807">
    <property type="term" value="F:cysteine-type carboxypeptidase activity"/>
    <property type="evidence" value="ECO:0007669"/>
    <property type="project" value="TreeGrafter"/>
</dbReference>
<dbReference type="OrthoDB" id="10261212at2759"/>
<dbReference type="GO" id="GO:0071944">
    <property type="term" value="C:cell periphery"/>
    <property type="evidence" value="ECO:0007669"/>
    <property type="project" value="TreeGrafter"/>
</dbReference>
<proteinExistence type="predicted"/>
<dbReference type="AlphaFoldDB" id="A0A9P6NK91"/>
<reference evidence="3" key="1">
    <citation type="submission" date="2013-11" db="EMBL/GenBank/DDBJ databases">
        <title>Genome sequence of the fusiform rust pathogen reveals effectors for host alternation and coevolution with pine.</title>
        <authorList>
            <consortium name="DOE Joint Genome Institute"/>
            <person name="Smith K."/>
            <person name="Pendleton A."/>
            <person name="Kubisiak T."/>
            <person name="Anderson C."/>
            <person name="Salamov A."/>
            <person name="Aerts A."/>
            <person name="Riley R."/>
            <person name="Clum A."/>
            <person name="Lindquist E."/>
            <person name="Ence D."/>
            <person name="Campbell M."/>
            <person name="Kronenberg Z."/>
            <person name="Feau N."/>
            <person name="Dhillon B."/>
            <person name="Hamelin R."/>
            <person name="Burleigh J."/>
            <person name="Smith J."/>
            <person name="Yandell M."/>
            <person name="Nelson C."/>
            <person name="Grigoriev I."/>
            <person name="Davis J."/>
        </authorList>
    </citation>
    <scope>NUCLEOTIDE SEQUENCE</scope>
    <source>
        <strain evidence="3">G11</strain>
    </source>
</reference>
<protein>
    <recommendedName>
        <fullName evidence="2">MINDY deubiquitinase domain-containing protein</fullName>
    </recommendedName>
</protein>
<comment type="caution">
    <text evidence="3">The sequence shown here is derived from an EMBL/GenBank/DDBJ whole genome shotgun (WGS) entry which is preliminary data.</text>
</comment>
<gene>
    <name evidence="3" type="ORF">CROQUDRAFT_714418</name>
</gene>
<dbReference type="GO" id="GO:0071108">
    <property type="term" value="P:protein K48-linked deubiquitination"/>
    <property type="evidence" value="ECO:0007669"/>
    <property type="project" value="TreeGrafter"/>
</dbReference>
<dbReference type="PANTHER" id="PTHR18063:SF6">
    <property type="entry name" value="UBIQUITIN CARBOXYL-TERMINAL HYDROLASE"/>
    <property type="match status" value="1"/>
</dbReference>
<feature type="compositionally biased region" description="Polar residues" evidence="1">
    <location>
        <begin position="446"/>
        <end position="476"/>
    </location>
</feature>
<dbReference type="Pfam" id="PF04424">
    <property type="entry name" value="MINDY_DUB"/>
    <property type="match status" value="1"/>
</dbReference>
<feature type="compositionally biased region" description="Low complexity" evidence="1">
    <location>
        <begin position="490"/>
        <end position="512"/>
    </location>
</feature>
<feature type="domain" description="MINDY deubiquitinase" evidence="2">
    <location>
        <begin position="65"/>
        <end position="393"/>
    </location>
</feature>
<evidence type="ECO:0000256" key="1">
    <source>
        <dbReference type="SAM" id="MobiDB-lite"/>
    </source>
</evidence>
<dbReference type="GO" id="GO:1990380">
    <property type="term" value="F:K48-linked deubiquitinase activity"/>
    <property type="evidence" value="ECO:0007669"/>
    <property type="project" value="InterPro"/>
</dbReference>
<name>A0A9P6NK91_9BASI</name>
<evidence type="ECO:0000259" key="2">
    <source>
        <dbReference type="Pfam" id="PF04424"/>
    </source>
</evidence>
<evidence type="ECO:0000313" key="3">
    <source>
        <dbReference type="EMBL" id="KAG0148556.1"/>
    </source>
</evidence>
<organism evidence="3 4">
    <name type="scientific">Cronartium quercuum f. sp. fusiforme G11</name>
    <dbReference type="NCBI Taxonomy" id="708437"/>
    <lineage>
        <taxon>Eukaryota</taxon>
        <taxon>Fungi</taxon>
        <taxon>Dikarya</taxon>
        <taxon>Basidiomycota</taxon>
        <taxon>Pucciniomycotina</taxon>
        <taxon>Pucciniomycetes</taxon>
        <taxon>Pucciniales</taxon>
        <taxon>Coleosporiaceae</taxon>
        <taxon>Cronartium</taxon>
    </lineage>
</organism>